<organism evidence="2 3">
    <name type="scientific">Vitis vinifera</name>
    <name type="common">Grape</name>
    <dbReference type="NCBI Taxonomy" id="29760"/>
    <lineage>
        <taxon>Eukaryota</taxon>
        <taxon>Viridiplantae</taxon>
        <taxon>Streptophyta</taxon>
        <taxon>Embryophyta</taxon>
        <taxon>Tracheophyta</taxon>
        <taxon>Spermatophyta</taxon>
        <taxon>Magnoliopsida</taxon>
        <taxon>eudicotyledons</taxon>
        <taxon>Gunneridae</taxon>
        <taxon>Pentapetalae</taxon>
        <taxon>rosids</taxon>
        <taxon>Vitales</taxon>
        <taxon>Vitaceae</taxon>
        <taxon>Viteae</taxon>
        <taxon>Vitis</taxon>
    </lineage>
</organism>
<evidence type="ECO:0000256" key="1">
    <source>
        <dbReference type="SAM" id="MobiDB-lite"/>
    </source>
</evidence>
<sequence length="63" mass="7304">MIKEIERIYSERQLRVEIKLYNVEAEGGRRGRSLAQDFERPRRPAGLGVRPPPRHPRGAQPGR</sequence>
<feature type="region of interest" description="Disordered" evidence="1">
    <location>
        <begin position="26"/>
        <end position="63"/>
    </location>
</feature>
<dbReference type="AlphaFoldDB" id="A0A438E5C2"/>
<proteinExistence type="predicted"/>
<name>A0A438E5C2_VITVI</name>
<dbReference type="EMBL" id="QGNW01001392">
    <property type="protein sequence ID" value="RVW42852.1"/>
    <property type="molecule type" value="Genomic_DNA"/>
</dbReference>
<accession>A0A438E5C2</accession>
<evidence type="ECO:0000313" key="2">
    <source>
        <dbReference type="EMBL" id="RVW42852.1"/>
    </source>
</evidence>
<gene>
    <name evidence="2" type="ORF">CK203_105205</name>
</gene>
<protein>
    <submittedName>
        <fullName evidence="2">Uncharacterized protein</fullName>
    </submittedName>
</protein>
<evidence type="ECO:0000313" key="3">
    <source>
        <dbReference type="Proteomes" id="UP000288805"/>
    </source>
</evidence>
<comment type="caution">
    <text evidence="2">The sequence shown here is derived from an EMBL/GenBank/DDBJ whole genome shotgun (WGS) entry which is preliminary data.</text>
</comment>
<dbReference type="Proteomes" id="UP000288805">
    <property type="component" value="Unassembled WGS sequence"/>
</dbReference>
<reference evidence="2 3" key="1">
    <citation type="journal article" date="2018" name="PLoS Genet.">
        <title>Population sequencing reveals clonal diversity and ancestral inbreeding in the grapevine cultivar Chardonnay.</title>
        <authorList>
            <person name="Roach M.J."/>
            <person name="Johnson D.L."/>
            <person name="Bohlmann J."/>
            <person name="van Vuuren H.J."/>
            <person name="Jones S.J."/>
            <person name="Pretorius I.S."/>
            <person name="Schmidt S.A."/>
            <person name="Borneman A.R."/>
        </authorList>
    </citation>
    <scope>NUCLEOTIDE SEQUENCE [LARGE SCALE GENOMIC DNA]</scope>
    <source>
        <strain evidence="3">cv. Chardonnay</strain>
        <tissue evidence="2">Leaf</tissue>
    </source>
</reference>